<comment type="caution">
    <text evidence="8">The sequence shown here is derived from an EMBL/GenBank/DDBJ whole genome shotgun (WGS) entry which is preliminary data.</text>
</comment>
<dbReference type="SUPFAM" id="SSF103473">
    <property type="entry name" value="MFS general substrate transporter"/>
    <property type="match status" value="1"/>
</dbReference>
<dbReference type="Proteomes" id="UP000266723">
    <property type="component" value="Unassembled WGS sequence"/>
</dbReference>
<dbReference type="PANTHER" id="PTHR10332:SF71">
    <property type="entry name" value="EQUILIBRATIVE NUCLEOSIDE TRANSPORTER"/>
    <property type="match status" value="1"/>
</dbReference>
<dbReference type="InterPro" id="IPR036259">
    <property type="entry name" value="MFS_trans_sf"/>
</dbReference>
<dbReference type="EMBL" id="QGKV02001507">
    <property type="protein sequence ID" value="KAF3527375.1"/>
    <property type="molecule type" value="Genomic_DNA"/>
</dbReference>
<evidence type="ECO:0000256" key="3">
    <source>
        <dbReference type="ARBA" id="ARBA00022448"/>
    </source>
</evidence>
<keyword evidence="6 7" id="KW-0472">Membrane</keyword>
<proteinExistence type="inferred from homology"/>
<feature type="transmembrane region" description="Helical" evidence="7">
    <location>
        <begin position="246"/>
        <end position="266"/>
    </location>
</feature>
<evidence type="ECO:0000256" key="2">
    <source>
        <dbReference type="ARBA" id="ARBA00007965"/>
    </source>
</evidence>
<protein>
    <recommendedName>
        <fullName evidence="10">Equilibrative nucleoside transporter</fullName>
    </recommendedName>
</protein>
<keyword evidence="5 7" id="KW-1133">Transmembrane helix</keyword>
<feature type="transmembrane region" description="Helical" evidence="7">
    <location>
        <begin position="29"/>
        <end position="49"/>
    </location>
</feature>
<reference evidence="8 9" key="1">
    <citation type="journal article" date="2020" name="BMC Genomics">
        <title>Intraspecific diversification of the crop wild relative Brassica cretica Lam. using demographic model selection.</title>
        <authorList>
            <person name="Kioukis A."/>
            <person name="Michalopoulou V.A."/>
            <person name="Briers L."/>
            <person name="Pirintsos S."/>
            <person name="Studholme D.J."/>
            <person name="Pavlidis P."/>
            <person name="Sarris P.F."/>
        </authorList>
    </citation>
    <scope>NUCLEOTIDE SEQUENCE [LARGE SCALE GENOMIC DNA]</scope>
    <source>
        <strain evidence="9">cv. PFS-1207/04</strain>
    </source>
</reference>
<feature type="transmembrane region" description="Helical" evidence="7">
    <location>
        <begin position="309"/>
        <end position="328"/>
    </location>
</feature>
<evidence type="ECO:0000256" key="7">
    <source>
        <dbReference type="SAM" id="Phobius"/>
    </source>
</evidence>
<keyword evidence="4 7" id="KW-0812">Transmembrane</keyword>
<accession>A0ABQ7B5G1</accession>
<keyword evidence="3" id="KW-0813">Transport</keyword>
<sequence>MNIETENIPRKLETLIGVVMSDYMEQGKFGAMVVCCILGVGQLVAWNTILTISDYYYQVFPGLLQPPRTSNESNRVSSFKSSYSSLPAICPWNYIHLGFHGEKEEEPEANCYRQRGTFSSIVACFGMANAHVEGAMLGELSFMCPEFIQSFVAGLGVAGAITSALRLVTKAAFDKSLNGLRKGALLFLAFSTLIEFICMVLYIYMFPKLPIVKHYYAKAESNHVEADETKITQLGNKELLDQNMGLAINLFLIYALTLSIFPGFLYENTGEHKLGSWHPLVLVASYNVWDAFSRYIPLSKHLKIESIKWITSCVLVRFLFVPAFYFTAQSADQGWMVLLTSLLGLTNGYLTVCILANKPKSKYNVLETDALGNLLVSFMLGGIFAGVCLGWLWQIGPKVPFRWVCQIFVEVVAQDTTGWIREKMAKAVAEGSVMSPILDRIVRTDCGAWKCISMVIWPKEKRVIPWKDLEGLKKIKETSWTHCITAGRCHGLAHSAGTAGDQLNSAGLSVQVIGSWAWALYKGVGRVDGELGKATSQLDQLVYEFIQLV</sequence>
<comment type="similarity">
    <text evidence="2">Belongs to the SLC29A/ENT transporter (TC 2.A.57) family.</text>
</comment>
<name>A0ABQ7B5G1_BRACR</name>
<evidence type="ECO:0000256" key="4">
    <source>
        <dbReference type="ARBA" id="ARBA00022692"/>
    </source>
</evidence>
<feature type="transmembrane region" description="Helical" evidence="7">
    <location>
        <begin position="185"/>
        <end position="205"/>
    </location>
</feature>
<dbReference type="PANTHER" id="PTHR10332">
    <property type="entry name" value="EQUILIBRATIVE NUCLEOSIDE TRANSPORTER"/>
    <property type="match status" value="1"/>
</dbReference>
<gene>
    <name evidence="8" type="ORF">DY000_02041496</name>
</gene>
<evidence type="ECO:0008006" key="10">
    <source>
        <dbReference type="Google" id="ProtNLM"/>
    </source>
</evidence>
<dbReference type="Pfam" id="PF01733">
    <property type="entry name" value="Nucleoside_tran"/>
    <property type="match status" value="1"/>
</dbReference>
<keyword evidence="9" id="KW-1185">Reference proteome</keyword>
<evidence type="ECO:0000313" key="8">
    <source>
        <dbReference type="EMBL" id="KAF3527375.1"/>
    </source>
</evidence>
<evidence type="ECO:0000256" key="5">
    <source>
        <dbReference type="ARBA" id="ARBA00022989"/>
    </source>
</evidence>
<evidence type="ECO:0000256" key="1">
    <source>
        <dbReference type="ARBA" id="ARBA00004141"/>
    </source>
</evidence>
<evidence type="ECO:0000313" key="9">
    <source>
        <dbReference type="Proteomes" id="UP000266723"/>
    </source>
</evidence>
<organism evidence="8 9">
    <name type="scientific">Brassica cretica</name>
    <name type="common">Mustard</name>
    <dbReference type="NCBI Taxonomy" id="69181"/>
    <lineage>
        <taxon>Eukaryota</taxon>
        <taxon>Viridiplantae</taxon>
        <taxon>Streptophyta</taxon>
        <taxon>Embryophyta</taxon>
        <taxon>Tracheophyta</taxon>
        <taxon>Spermatophyta</taxon>
        <taxon>Magnoliopsida</taxon>
        <taxon>eudicotyledons</taxon>
        <taxon>Gunneridae</taxon>
        <taxon>Pentapetalae</taxon>
        <taxon>rosids</taxon>
        <taxon>malvids</taxon>
        <taxon>Brassicales</taxon>
        <taxon>Brassicaceae</taxon>
        <taxon>Brassiceae</taxon>
        <taxon>Brassica</taxon>
    </lineage>
</organism>
<feature type="transmembrane region" description="Helical" evidence="7">
    <location>
        <begin position="147"/>
        <end position="165"/>
    </location>
</feature>
<feature type="transmembrane region" description="Helical" evidence="7">
    <location>
        <begin position="334"/>
        <end position="358"/>
    </location>
</feature>
<dbReference type="InterPro" id="IPR002259">
    <property type="entry name" value="Eqnu_transpt"/>
</dbReference>
<evidence type="ECO:0000256" key="6">
    <source>
        <dbReference type="ARBA" id="ARBA00023136"/>
    </source>
</evidence>
<comment type="subcellular location">
    <subcellularLocation>
        <location evidence="1">Membrane</location>
        <topology evidence="1">Multi-pass membrane protein</topology>
    </subcellularLocation>
</comment>
<feature type="transmembrane region" description="Helical" evidence="7">
    <location>
        <begin position="370"/>
        <end position="393"/>
    </location>
</feature>